<keyword evidence="5 6" id="KW-0804">Transcription</keyword>
<dbReference type="EMBL" id="CP095072">
    <property type="protein sequence ID" value="UOQ47486.1"/>
    <property type="molecule type" value="Genomic_DNA"/>
</dbReference>
<dbReference type="InterPro" id="IPR006027">
    <property type="entry name" value="NusB_RsmB_TIM44"/>
</dbReference>
<keyword evidence="4 6" id="KW-0805">Transcription regulation</keyword>
<accession>A0ABY4EZ89</accession>
<evidence type="ECO:0000256" key="4">
    <source>
        <dbReference type="ARBA" id="ARBA00023015"/>
    </source>
</evidence>
<comment type="function">
    <text evidence="6">Involved in transcription antitermination. Required for transcription of ribosomal RNA (rRNA) genes. Binds specifically to the boxA antiterminator sequence of the ribosomal RNA (rrn) operons.</text>
</comment>
<protein>
    <recommendedName>
        <fullName evidence="6">Transcription antitermination protein NusB</fullName>
    </recommendedName>
    <alternativeName>
        <fullName evidence="6">Antitermination factor NusB</fullName>
    </alternativeName>
</protein>
<evidence type="ECO:0000256" key="5">
    <source>
        <dbReference type="ARBA" id="ARBA00023163"/>
    </source>
</evidence>
<sequence>MKRRIAREKALQILFSLDNEEYDVTTTLENTLSEEEHDPFLFDLVHGVVDKKVEIDERIKQHLVKWSLTRLAVVERTLLRIATYELFYLKDAPESVVINEAIEIAHVFGDDKSGKFINGVLSKML</sequence>
<dbReference type="RefSeq" id="WP_244716681.1">
    <property type="nucleotide sequence ID" value="NZ_CP095072.1"/>
</dbReference>
<dbReference type="Pfam" id="PF01029">
    <property type="entry name" value="NusB"/>
    <property type="match status" value="1"/>
</dbReference>
<dbReference type="PANTHER" id="PTHR11078:SF3">
    <property type="entry name" value="ANTITERMINATION NUSB DOMAIN-CONTAINING PROTEIN"/>
    <property type="match status" value="1"/>
</dbReference>
<dbReference type="HAMAP" id="MF_00073">
    <property type="entry name" value="NusB"/>
    <property type="match status" value="1"/>
</dbReference>
<evidence type="ECO:0000313" key="8">
    <source>
        <dbReference type="EMBL" id="UOQ47486.1"/>
    </source>
</evidence>
<evidence type="ECO:0000313" key="9">
    <source>
        <dbReference type="Proteomes" id="UP000831782"/>
    </source>
</evidence>
<dbReference type="InterPro" id="IPR035926">
    <property type="entry name" value="NusB-like_sf"/>
</dbReference>
<comment type="similarity">
    <text evidence="1 6">Belongs to the NusB family.</text>
</comment>
<gene>
    <name evidence="6 8" type="primary">nusB</name>
    <name evidence="8" type="ORF">MUN88_15655</name>
</gene>
<keyword evidence="3 6" id="KW-0694">RNA-binding</keyword>
<dbReference type="SUPFAM" id="SSF48013">
    <property type="entry name" value="NusB-like"/>
    <property type="match status" value="1"/>
</dbReference>
<dbReference type="Proteomes" id="UP000831782">
    <property type="component" value="Chromosome"/>
</dbReference>
<reference evidence="8 9" key="1">
    <citation type="submission" date="2022-04" db="EMBL/GenBank/DDBJ databases">
        <title>Gracilibacillus sp. isolated from saltern.</title>
        <authorList>
            <person name="Won M."/>
            <person name="Lee C.-M."/>
            <person name="Woen H.-Y."/>
            <person name="Kwon S.-W."/>
        </authorList>
    </citation>
    <scope>NUCLEOTIDE SEQUENCE [LARGE SCALE GENOMIC DNA]</scope>
    <source>
        <strain evidence="8 9">SSWR10-1</strain>
    </source>
</reference>
<keyword evidence="9" id="KW-1185">Reference proteome</keyword>
<dbReference type="Gene3D" id="1.10.940.10">
    <property type="entry name" value="NusB-like"/>
    <property type="match status" value="1"/>
</dbReference>
<evidence type="ECO:0000256" key="2">
    <source>
        <dbReference type="ARBA" id="ARBA00022814"/>
    </source>
</evidence>
<organism evidence="8 9">
    <name type="scientific">Gracilibacillus caseinilyticus</name>
    <dbReference type="NCBI Taxonomy" id="2932256"/>
    <lineage>
        <taxon>Bacteria</taxon>
        <taxon>Bacillati</taxon>
        <taxon>Bacillota</taxon>
        <taxon>Bacilli</taxon>
        <taxon>Bacillales</taxon>
        <taxon>Bacillaceae</taxon>
        <taxon>Gracilibacillus</taxon>
    </lineage>
</organism>
<dbReference type="PANTHER" id="PTHR11078">
    <property type="entry name" value="N UTILIZATION SUBSTANCE PROTEIN B-RELATED"/>
    <property type="match status" value="1"/>
</dbReference>
<dbReference type="NCBIfam" id="TIGR01951">
    <property type="entry name" value="nusB"/>
    <property type="match status" value="1"/>
</dbReference>
<dbReference type="InterPro" id="IPR011605">
    <property type="entry name" value="NusB_fam"/>
</dbReference>
<evidence type="ECO:0000256" key="1">
    <source>
        <dbReference type="ARBA" id="ARBA00005952"/>
    </source>
</evidence>
<proteinExistence type="inferred from homology"/>
<evidence type="ECO:0000256" key="6">
    <source>
        <dbReference type="HAMAP-Rule" id="MF_00073"/>
    </source>
</evidence>
<keyword evidence="2 6" id="KW-0889">Transcription antitermination</keyword>
<feature type="domain" description="NusB/RsmB/TIM44" evidence="7">
    <location>
        <begin position="5"/>
        <end position="124"/>
    </location>
</feature>
<name>A0ABY4EZ89_9BACI</name>
<dbReference type="CDD" id="cd00619">
    <property type="entry name" value="Terminator_NusB"/>
    <property type="match status" value="1"/>
</dbReference>
<evidence type="ECO:0000259" key="7">
    <source>
        <dbReference type="Pfam" id="PF01029"/>
    </source>
</evidence>
<evidence type="ECO:0000256" key="3">
    <source>
        <dbReference type="ARBA" id="ARBA00022884"/>
    </source>
</evidence>